<feature type="transmembrane region" description="Helical" evidence="7">
    <location>
        <begin position="102"/>
        <end position="125"/>
    </location>
</feature>
<keyword evidence="3" id="KW-1003">Cell membrane</keyword>
<dbReference type="InterPro" id="IPR045621">
    <property type="entry name" value="BPD_transp_1_N"/>
</dbReference>
<feature type="transmembrane region" description="Helical" evidence="7">
    <location>
        <begin position="179"/>
        <end position="199"/>
    </location>
</feature>
<dbReference type="InterPro" id="IPR035906">
    <property type="entry name" value="MetI-like_sf"/>
</dbReference>
<dbReference type="Gene3D" id="1.10.3720.10">
    <property type="entry name" value="MetI-like"/>
    <property type="match status" value="1"/>
</dbReference>
<feature type="domain" description="ABC transmembrane type-1" evidence="8">
    <location>
        <begin position="98"/>
        <end position="302"/>
    </location>
</feature>
<dbReference type="PANTHER" id="PTHR43163">
    <property type="entry name" value="DIPEPTIDE TRANSPORT SYSTEM PERMEASE PROTEIN DPPB-RELATED"/>
    <property type="match status" value="1"/>
</dbReference>
<evidence type="ECO:0000256" key="3">
    <source>
        <dbReference type="ARBA" id="ARBA00022475"/>
    </source>
</evidence>
<dbReference type="GO" id="GO:0055085">
    <property type="term" value="P:transmembrane transport"/>
    <property type="evidence" value="ECO:0007669"/>
    <property type="project" value="InterPro"/>
</dbReference>
<dbReference type="SUPFAM" id="SSF161098">
    <property type="entry name" value="MetI-like"/>
    <property type="match status" value="1"/>
</dbReference>
<name>A0A833PNE0_BURL3</name>
<dbReference type="PANTHER" id="PTHR43163:SF6">
    <property type="entry name" value="DIPEPTIDE TRANSPORT SYSTEM PERMEASE PROTEIN DPPB-RELATED"/>
    <property type="match status" value="1"/>
</dbReference>
<dbReference type="EMBL" id="WNDV01000013">
    <property type="protein sequence ID" value="KAF1036147.1"/>
    <property type="molecule type" value="Genomic_DNA"/>
</dbReference>
<evidence type="ECO:0000256" key="7">
    <source>
        <dbReference type="RuleBase" id="RU363032"/>
    </source>
</evidence>
<feature type="transmembrane region" description="Helical" evidence="7">
    <location>
        <begin position="137"/>
        <end position="159"/>
    </location>
</feature>
<sequence>MKDMIGLTIRRIGLGVTTLFVVSVLIFSAIQALPGDLAQTVLGQSATPETVAAFRKDLNLDEPAIKRYGDWIGGAVVGHFGKSLANGREIGELIGARLGNTLFLATFSALIAIPLALLLGFLAALYRNTWFDRLINVVTLTSISFPEFFIAYILIFLLTQGGHFSSISDVGSSTPFGERVHATFLPALTLTLVVVAHMMRMMRAAIINVLAAPYIEMARLKGIPRWRIVLVHALPNALAPVINVVALNLAYLIVGVVVVEVVFVYPGLGQLLVDSVAKRDVTVVQAVGLIFAATYILLNFVADLLATASNPRLRHRR</sequence>
<keyword evidence="4 7" id="KW-0812">Transmembrane</keyword>
<evidence type="ECO:0000256" key="4">
    <source>
        <dbReference type="ARBA" id="ARBA00022692"/>
    </source>
</evidence>
<dbReference type="Pfam" id="PF00528">
    <property type="entry name" value="BPD_transp_1"/>
    <property type="match status" value="1"/>
</dbReference>
<feature type="transmembrane region" description="Helical" evidence="7">
    <location>
        <begin position="283"/>
        <end position="308"/>
    </location>
</feature>
<evidence type="ECO:0000256" key="6">
    <source>
        <dbReference type="ARBA" id="ARBA00023136"/>
    </source>
</evidence>
<gene>
    <name evidence="9" type="primary">gsiC_2</name>
    <name evidence="9" type="ORF">GAK33_04150</name>
</gene>
<feature type="transmembrane region" description="Helical" evidence="7">
    <location>
        <begin position="12"/>
        <end position="33"/>
    </location>
</feature>
<reference evidence="10" key="1">
    <citation type="journal article" date="2020" name="MBio">
        <title>Horizontal gene transfer to a defensive symbiont with a reduced genome amongst a multipartite beetle microbiome.</title>
        <authorList>
            <person name="Waterworth S.C."/>
            <person name="Florez L.V."/>
            <person name="Rees E.R."/>
            <person name="Hertweck C."/>
            <person name="Kaltenpoth M."/>
            <person name="Kwan J.C."/>
        </authorList>
    </citation>
    <scope>NUCLEOTIDE SEQUENCE [LARGE SCALE GENOMIC DNA]</scope>
</reference>
<dbReference type="Proteomes" id="UP000467522">
    <property type="component" value="Unassembled WGS sequence"/>
</dbReference>
<evidence type="ECO:0000256" key="1">
    <source>
        <dbReference type="ARBA" id="ARBA00004651"/>
    </source>
</evidence>
<evidence type="ECO:0000256" key="5">
    <source>
        <dbReference type="ARBA" id="ARBA00022989"/>
    </source>
</evidence>
<dbReference type="Pfam" id="PF19300">
    <property type="entry name" value="BPD_transp_1_N"/>
    <property type="match status" value="1"/>
</dbReference>
<evidence type="ECO:0000313" key="9">
    <source>
        <dbReference type="EMBL" id="KAF1036147.1"/>
    </source>
</evidence>
<dbReference type="InterPro" id="IPR000515">
    <property type="entry name" value="MetI-like"/>
</dbReference>
<keyword evidence="6 7" id="KW-0472">Membrane</keyword>
<dbReference type="CDD" id="cd06261">
    <property type="entry name" value="TM_PBP2"/>
    <property type="match status" value="1"/>
</dbReference>
<dbReference type="PROSITE" id="PS50928">
    <property type="entry name" value="ABC_TM1"/>
    <property type="match status" value="1"/>
</dbReference>
<protein>
    <submittedName>
        <fullName evidence="9">Glutathione transport system permease protein GsiC</fullName>
    </submittedName>
</protein>
<comment type="caution">
    <text evidence="9">The sequence shown here is derived from an EMBL/GenBank/DDBJ whole genome shotgun (WGS) entry which is preliminary data.</text>
</comment>
<dbReference type="AlphaFoldDB" id="A0A833PNE0"/>
<accession>A0A833PNE0</accession>
<comment type="subcellular location">
    <subcellularLocation>
        <location evidence="1 7">Cell membrane</location>
        <topology evidence="1 7">Multi-pass membrane protein</topology>
    </subcellularLocation>
</comment>
<organism evidence="9 10">
    <name type="scientific">Burkholderia lata (strain ATCC 17760 / DSM 23089 / LMG 22485 / NCIMB 9086 / R18194 / 383)</name>
    <dbReference type="NCBI Taxonomy" id="482957"/>
    <lineage>
        <taxon>Bacteria</taxon>
        <taxon>Pseudomonadati</taxon>
        <taxon>Pseudomonadota</taxon>
        <taxon>Betaproteobacteria</taxon>
        <taxon>Burkholderiales</taxon>
        <taxon>Burkholderiaceae</taxon>
        <taxon>Burkholderia</taxon>
        <taxon>Burkholderia cepacia complex</taxon>
    </lineage>
</organism>
<evidence type="ECO:0000259" key="8">
    <source>
        <dbReference type="PROSITE" id="PS50928"/>
    </source>
</evidence>
<evidence type="ECO:0000313" key="10">
    <source>
        <dbReference type="Proteomes" id="UP000467522"/>
    </source>
</evidence>
<feature type="transmembrane region" description="Helical" evidence="7">
    <location>
        <begin position="237"/>
        <end position="263"/>
    </location>
</feature>
<comment type="similarity">
    <text evidence="7">Belongs to the binding-protein-dependent transport system permease family.</text>
</comment>
<evidence type="ECO:0000256" key="2">
    <source>
        <dbReference type="ARBA" id="ARBA00022448"/>
    </source>
</evidence>
<dbReference type="GO" id="GO:0005886">
    <property type="term" value="C:plasma membrane"/>
    <property type="evidence" value="ECO:0007669"/>
    <property type="project" value="UniProtKB-SubCell"/>
</dbReference>
<keyword evidence="2 7" id="KW-0813">Transport</keyword>
<keyword evidence="5 7" id="KW-1133">Transmembrane helix</keyword>
<proteinExistence type="inferred from homology"/>